<proteinExistence type="predicted"/>
<sequence length="71" mass="7999">MEFPTGTPDELVDTMAEIDRLYPSFLDLYKGPAFLLVEHLTGIRATEQLLKGSTFMWGVVQNQPSRNVGQQ</sequence>
<evidence type="ECO:0000313" key="2">
    <source>
        <dbReference type="Proteomes" id="UP000309128"/>
    </source>
</evidence>
<name>A0A5S4EXZ3_9ACTN</name>
<comment type="caution">
    <text evidence="1">The sequence shown here is derived from an EMBL/GenBank/DDBJ whole genome shotgun (WGS) entry which is preliminary data.</text>
</comment>
<organism evidence="1 2">
    <name type="scientific">Nonomuraea turkmeniaca</name>
    <dbReference type="NCBI Taxonomy" id="103838"/>
    <lineage>
        <taxon>Bacteria</taxon>
        <taxon>Bacillati</taxon>
        <taxon>Actinomycetota</taxon>
        <taxon>Actinomycetes</taxon>
        <taxon>Streptosporangiales</taxon>
        <taxon>Streptosporangiaceae</taxon>
        <taxon>Nonomuraea</taxon>
    </lineage>
</organism>
<reference evidence="1 2" key="1">
    <citation type="submission" date="2019-05" db="EMBL/GenBank/DDBJ databases">
        <title>Draft genome sequence of Nonomuraea turkmeniaca DSM 43926.</title>
        <authorList>
            <person name="Saricaoglu S."/>
            <person name="Isik K."/>
        </authorList>
    </citation>
    <scope>NUCLEOTIDE SEQUENCE [LARGE SCALE GENOMIC DNA]</scope>
    <source>
        <strain evidence="1 2">DSM 43926</strain>
    </source>
</reference>
<accession>A0A5S4EXZ3</accession>
<dbReference type="InterPro" id="IPR045592">
    <property type="entry name" value="DUF6461"/>
</dbReference>
<dbReference type="Proteomes" id="UP000309128">
    <property type="component" value="Unassembled WGS sequence"/>
</dbReference>
<evidence type="ECO:0000313" key="1">
    <source>
        <dbReference type="EMBL" id="TMR08561.1"/>
    </source>
</evidence>
<gene>
    <name evidence="1" type="ORF">ETD86_47240</name>
</gene>
<dbReference type="Pfam" id="PF20062">
    <property type="entry name" value="DUF6461"/>
    <property type="match status" value="1"/>
</dbReference>
<dbReference type="AlphaFoldDB" id="A0A5S4EXZ3"/>
<protein>
    <submittedName>
        <fullName evidence="1">Uncharacterized protein</fullName>
    </submittedName>
</protein>
<keyword evidence="2" id="KW-1185">Reference proteome</keyword>
<dbReference type="EMBL" id="VCKY01000284">
    <property type="protein sequence ID" value="TMR08561.1"/>
    <property type="molecule type" value="Genomic_DNA"/>
</dbReference>
<dbReference type="OrthoDB" id="4460129at2"/>